<dbReference type="BioCyc" id="CSTA292563:G1353-253-MONOMER"/>
<evidence type="ECO:0000259" key="1">
    <source>
        <dbReference type="PROSITE" id="PS50006"/>
    </source>
</evidence>
<dbReference type="HOGENOM" id="CLU_070065_0_0_3"/>
<dbReference type="PROSITE" id="PS50006">
    <property type="entry name" value="FHA_DOMAIN"/>
    <property type="match status" value="1"/>
</dbReference>
<protein>
    <submittedName>
        <fullName evidence="2">Forkhead-associated protein</fullName>
    </submittedName>
</protein>
<dbReference type="InterPro" id="IPR008984">
    <property type="entry name" value="SMAD_FHA_dom_sf"/>
</dbReference>
<evidence type="ECO:0000313" key="2">
    <source>
        <dbReference type="EMBL" id="AFZ46234.1"/>
    </source>
</evidence>
<dbReference type="AlphaFoldDB" id="K9YHC4"/>
<reference evidence="3" key="1">
    <citation type="journal article" date="2013" name="Proc. Natl. Acad. Sci. U.S.A.">
        <title>Improving the coverage of the cyanobacterial phylum using diversity-driven genome sequencing.</title>
        <authorList>
            <person name="Shih P.M."/>
            <person name="Wu D."/>
            <person name="Latifi A."/>
            <person name="Axen S.D."/>
            <person name="Fewer D.P."/>
            <person name="Talla E."/>
            <person name="Calteau A."/>
            <person name="Cai F."/>
            <person name="Tandeau de Marsac N."/>
            <person name="Rippka R."/>
            <person name="Herdman M."/>
            <person name="Sivonen K."/>
            <person name="Coursin T."/>
            <person name="Laurent T."/>
            <person name="Goodwin L."/>
            <person name="Nolan M."/>
            <person name="Davenport K.W."/>
            <person name="Han C.S."/>
            <person name="Rubin E.M."/>
            <person name="Eisen J.A."/>
            <person name="Woyke T."/>
            <person name="Gugger M."/>
            <person name="Kerfeld C.A."/>
        </authorList>
    </citation>
    <scope>NUCLEOTIDE SEQUENCE [LARGE SCALE GENOMIC DNA]</scope>
    <source>
        <strain evidence="3">ATCC 29140 / PCC 7202</strain>
    </source>
</reference>
<dbReference type="InterPro" id="IPR026870">
    <property type="entry name" value="Zinc_ribbon_dom"/>
</dbReference>
<name>K9YHC4_CYASC</name>
<dbReference type="eggNOG" id="COG1716">
    <property type="taxonomic scope" value="Bacteria"/>
</dbReference>
<gene>
    <name evidence="2" type="ordered locus">Cyast_0253</name>
</gene>
<dbReference type="InterPro" id="IPR000253">
    <property type="entry name" value="FHA_dom"/>
</dbReference>
<proteinExistence type="predicted"/>
<keyword evidence="3" id="KW-1185">Reference proteome</keyword>
<organism evidence="2 3">
    <name type="scientific">Cyanobacterium stanieri (strain ATCC 29140 / PCC 7202)</name>
    <dbReference type="NCBI Taxonomy" id="292563"/>
    <lineage>
        <taxon>Bacteria</taxon>
        <taxon>Bacillati</taxon>
        <taxon>Cyanobacteriota</taxon>
        <taxon>Cyanophyceae</taxon>
        <taxon>Oscillatoriophycideae</taxon>
        <taxon>Chroococcales</taxon>
        <taxon>Geminocystaceae</taxon>
        <taxon>Cyanobacterium</taxon>
    </lineage>
</organism>
<dbReference type="KEGG" id="csn:Cyast_0253"/>
<dbReference type="Gene3D" id="2.60.200.20">
    <property type="match status" value="1"/>
</dbReference>
<dbReference type="SUPFAM" id="SSF49879">
    <property type="entry name" value="SMAD/FHA domain"/>
    <property type="match status" value="1"/>
</dbReference>
<accession>K9YHC4</accession>
<dbReference type="Pfam" id="PF00498">
    <property type="entry name" value="FHA"/>
    <property type="match status" value="1"/>
</dbReference>
<dbReference type="EMBL" id="CP003940">
    <property type="protein sequence ID" value="AFZ46234.1"/>
    <property type="molecule type" value="Genomic_DNA"/>
</dbReference>
<dbReference type="Pfam" id="PF13240">
    <property type="entry name" value="Zn_Ribbon_1"/>
    <property type="match status" value="1"/>
</dbReference>
<sequence length="236" mass="26817">MIPIICSTCGYSNQEDSKFCTFCGQDLSSLQNNFESKQSSKQEGKQEMVFPEDESITEINSEENYIKYLINHSSELPEESRGYDDDDVPTVANWNIPTELNTAIDEDSFGSRTVLDVRVSKSSNQKKLVLIHPETEQKFILAEDKKIFYCGRYNDDFSVDIDFSDLPHSDIVSRVHFIIHIDSDTYFLEDAGSSNGTFVNGQVVKSGYIHRQKITVGDEIILGRKTPLKLLFEQIS</sequence>
<feature type="domain" description="FHA" evidence="1">
    <location>
        <begin position="148"/>
        <end position="204"/>
    </location>
</feature>
<dbReference type="CDD" id="cd00060">
    <property type="entry name" value="FHA"/>
    <property type="match status" value="1"/>
</dbReference>
<evidence type="ECO:0000313" key="3">
    <source>
        <dbReference type="Proteomes" id="UP000010483"/>
    </source>
</evidence>
<dbReference type="STRING" id="292563.Cyast_0253"/>
<dbReference type="Proteomes" id="UP000010483">
    <property type="component" value="Chromosome"/>
</dbReference>
<dbReference type="SMART" id="SM00240">
    <property type="entry name" value="FHA"/>
    <property type="match status" value="1"/>
</dbReference>